<accession>A0A098Y490</accession>
<feature type="transmembrane region" description="Helical" evidence="2">
    <location>
        <begin position="6"/>
        <end position="23"/>
    </location>
</feature>
<keyword evidence="2" id="KW-1133">Transmembrane helix</keyword>
<keyword evidence="4" id="KW-1185">Reference proteome</keyword>
<evidence type="ECO:0000256" key="1">
    <source>
        <dbReference type="SAM" id="MobiDB-lite"/>
    </source>
</evidence>
<feature type="compositionally biased region" description="Acidic residues" evidence="1">
    <location>
        <begin position="155"/>
        <end position="180"/>
    </location>
</feature>
<proteinExistence type="predicted"/>
<feature type="region of interest" description="Disordered" evidence="1">
    <location>
        <begin position="150"/>
        <end position="201"/>
    </location>
</feature>
<sequence>MDIWALVITTLIGGVAGWFGNVVRYAGERKQKREELDQKDAELAQTKQRDADDRVKAREERELELIDKARELLKSDDEDDKIAGRYYLMGLIRVQEDRSQLVDEILNQFSQKEFGAPVAQIRAADTRHEDYVVVVGDTVAIRDEVVAETAMLDDGGTEGTDDLDDDDDDAGEGRDDDEGPQAEGHPGDPEPGQGRAGSARA</sequence>
<evidence type="ECO:0000256" key="2">
    <source>
        <dbReference type="SAM" id="Phobius"/>
    </source>
</evidence>
<reference evidence="3 4" key="1">
    <citation type="submission" date="2014-07" db="EMBL/GenBank/DDBJ databases">
        <title>Biosystematic studies on Modestobacter strains isolated from extreme hyper-arid desert soil and from historic building.</title>
        <authorList>
            <person name="Bukarasam K."/>
            <person name="Bull A."/>
            <person name="Girard G."/>
            <person name="van Wezel G."/>
            <person name="Goodfellow M."/>
        </authorList>
    </citation>
    <scope>NUCLEOTIDE SEQUENCE [LARGE SCALE GENOMIC DNA]</scope>
    <source>
        <strain evidence="3 4">KNN45-2b</strain>
    </source>
</reference>
<keyword evidence="2" id="KW-0472">Membrane</keyword>
<organism evidence="3 4">
    <name type="scientific">Modestobacter caceresii</name>
    <dbReference type="NCBI Taxonomy" id="1522368"/>
    <lineage>
        <taxon>Bacteria</taxon>
        <taxon>Bacillati</taxon>
        <taxon>Actinomycetota</taxon>
        <taxon>Actinomycetes</taxon>
        <taxon>Geodermatophilales</taxon>
        <taxon>Geodermatophilaceae</taxon>
        <taxon>Modestobacter</taxon>
    </lineage>
</organism>
<keyword evidence="2" id="KW-0812">Transmembrane</keyword>
<evidence type="ECO:0000313" key="4">
    <source>
        <dbReference type="Proteomes" id="UP000029713"/>
    </source>
</evidence>
<dbReference type="EMBL" id="JPMX01000084">
    <property type="protein sequence ID" value="KGH45240.1"/>
    <property type="molecule type" value="Genomic_DNA"/>
</dbReference>
<name>A0A098Y490_9ACTN</name>
<dbReference type="RefSeq" id="WP_036338155.1">
    <property type="nucleotide sequence ID" value="NZ_JPMX01000084.1"/>
</dbReference>
<feature type="region of interest" description="Disordered" evidence="1">
    <location>
        <begin position="35"/>
        <end position="55"/>
    </location>
</feature>
<dbReference type="Proteomes" id="UP000029713">
    <property type="component" value="Unassembled WGS sequence"/>
</dbReference>
<protein>
    <submittedName>
        <fullName evidence="3">Uncharacterized protein</fullName>
    </submittedName>
</protein>
<dbReference type="AlphaFoldDB" id="A0A098Y490"/>
<comment type="caution">
    <text evidence="3">The sequence shown here is derived from an EMBL/GenBank/DDBJ whole genome shotgun (WGS) entry which is preliminary data.</text>
</comment>
<gene>
    <name evidence="3" type="ORF">IN07_18370</name>
</gene>
<evidence type="ECO:0000313" key="3">
    <source>
        <dbReference type="EMBL" id="KGH45240.1"/>
    </source>
</evidence>